<sequence>MHTKVYGHRGAMGEYPENTMLAFQKAVDAGVDGLEIDVHLTRDGEVIVIHDEHVDRTTDGSGAVKDMSFHTLRRLSAGCSFGTFEKYDPVMWGQERIPTLEEVMELVAHNDIDLNIELKTNVYEYEGIEEKVRDIVREYGYSDKVIYSSFHLPSLLRMQAIDPEARIAWLTSKVPLWPIDQMEELSLEALHVGYRSILKHPGRITGIEDRIRVWTVNEVWEAEKLLDHGVQTLMTNYPEKMMSLVEREKKKIGHV</sequence>
<proteinExistence type="predicted"/>
<dbReference type="STRING" id="45670.SN16_06335"/>
<dbReference type="GeneID" id="77845171"/>
<dbReference type="GO" id="GO:0006629">
    <property type="term" value="P:lipid metabolic process"/>
    <property type="evidence" value="ECO:0007669"/>
    <property type="project" value="InterPro"/>
</dbReference>
<dbReference type="InterPro" id="IPR017946">
    <property type="entry name" value="PLC-like_Pdiesterase_TIM-brl"/>
</dbReference>
<protein>
    <submittedName>
        <fullName evidence="2">Glycerophosphodiester phosphodiesterase</fullName>
    </submittedName>
</protein>
<evidence type="ECO:0000259" key="1">
    <source>
        <dbReference type="PROSITE" id="PS51704"/>
    </source>
</evidence>
<dbReference type="Proteomes" id="UP000031546">
    <property type="component" value="Unassembled WGS sequence"/>
</dbReference>
<dbReference type="Pfam" id="PF03009">
    <property type="entry name" value="GDPD"/>
    <property type="match status" value="1"/>
</dbReference>
<evidence type="ECO:0000313" key="3">
    <source>
        <dbReference type="EMBL" id="MDB0580409.1"/>
    </source>
</evidence>
<reference evidence="5" key="2">
    <citation type="submission" date="2020-04" db="EMBL/GenBank/DDBJ databases">
        <title>Genome analysis and biological profiling of marine Cellulosimicrobium funkei MOSEL-ME6.</title>
        <authorList>
            <person name="Tanveer F."/>
            <person name="Xie Y."/>
            <person name="Shinwari Z.K."/>
        </authorList>
    </citation>
    <scope>NUCLEOTIDE SEQUENCE [LARGE SCALE GENOMIC DNA]</scope>
    <source>
        <strain evidence="5">MOSEL-ME25</strain>
    </source>
</reference>
<accession>A0A0C2HMK2</accession>
<evidence type="ECO:0000313" key="5">
    <source>
        <dbReference type="Proteomes" id="UP000527860"/>
    </source>
</evidence>
<gene>
    <name evidence="3" type="ORF">F7P68_0007680</name>
    <name evidence="2" type="ORF">SN16_06335</name>
</gene>
<dbReference type="Proteomes" id="UP000527860">
    <property type="component" value="Unassembled WGS sequence"/>
</dbReference>
<dbReference type="AlphaFoldDB" id="A0A0C2HMK2"/>
<dbReference type="RefSeq" id="WP_040105782.1">
    <property type="nucleotide sequence ID" value="NZ_JABEVU030000001.1"/>
</dbReference>
<dbReference type="PANTHER" id="PTHR46211">
    <property type="entry name" value="GLYCEROPHOSPHORYL DIESTER PHOSPHODIESTERASE"/>
    <property type="match status" value="1"/>
</dbReference>
<name>A0A0C2HMK2_9STAP</name>
<dbReference type="SUPFAM" id="SSF51695">
    <property type="entry name" value="PLC-like phosphodiesterases"/>
    <property type="match status" value="1"/>
</dbReference>
<dbReference type="EMBL" id="JXII01000005">
    <property type="protein sequence ID" value="KIH70771.1"/>
    <property type="molecule type" value="Genomic_DNA"/>
</dbReference>
<reference evidence="3" key="3">
    <citation type="submission" date="2020-04" db="EMBL/GenBank/DDBJ databases">
        <authorList>
            <person name="Tanveer F."/>
            <person name="Xie Y."/>
            <person name="Shinwari Z.K."/>
        </authorList>
    </citation>
    <scope>NUCLEOTIDE SEQUENCE</scope>
    <source>
        <strain evidence="3">MOSEL-ME25</strain>
    </source>
</reference>
<reference evidence="2 4" key="1">
    <citation type="submission" date="2015-01" db="EMBL/GenBank/DDBJ databases">
        <title>Genome sequences of high lactate-tolerant strain Salinicoccus roseus W12 with industrial interest.</title>
        <authorList>
            <person name="Wang H."/>
            <person name="Yu B."/>
        </authorList>
    </citation>
    <scope>NUCLEOTIDE SEQUENCE [LARGE SCALE GENOMIC DNA]</scope>
    <source>
        <strain evidence="2 4">W12</strain>
    </source>
</reference>
<evidence type="ECO:0000313" key="4">
    <source>
        <dbReference type="Proteomes" id="UP000031546"/>
    </source>
</evidence>
<feature type="domain" description="GP-PDE" evidence="1">
    <location>
        <begin position="3"/>
        <end position="245"/>
    </location>
</feature>
<dbReference type="GO" id="GO:0008081">
    <property type="term" value="F:phosphoric diester hydrolase activity"/>
    <property type="evidence" value="ECO:0007669"/>
    <property type="project" value="InterPro"/>
</dbReference>
<dbReference type="InterPro" id="IPR030395">
    <property type="entry name" value="GP_PDE_dom"/>
</dbReference>
<organism evidence="2 4">
    <name type="scientific">Salinicoccus roseus</name>
    <dbReference type="NCBI Taxonomy" id="45670"/>
    <lineage>
        <taxon>Bacteria</taxon>
        <taxon>Bacillati</taxon>
        <taxon>Bacillota</taxon>
        <taxon>Bacilli</taxon>
        <taxon>Bacillales</taxon>
        <taxon>Staphylococcaceae</taxon>
        <taxon>Salinicoccus</taxon>
    </lineage>
</organism>
<reference evidence="3 5" key="4">
    <citation type="submission" date="2022-12" db="EMBL/GenBank/DDBJ databases">
        <title>Genome analysis and biological profiling of marine Salinicoccus roseus MOSEL-ME25.</title>
        <authorList>
            <person name="Mirza F.T."/>
            <person name="Xie Y."/>
            <person name="Shinwari Z.K."/>
        </authorList>
    </citation>
    <scope>NUCLEOTIDE SEQUENCE [LARGE SCALE GENOMIC DNA]</scope>
    <source>
        <strain evidence="3 5">MOSEL-ME25</strain>
    </source>
</reference>
<evidence type="ECO:0000313" key="2">
    <source>
        <dbReference type="EMBL" id="KIH70771.1"/>
    </source>
</evidence>
<dbReference type="Gene3D" id="3.20.20.190">
    <property type="entry name" value="Phosphatidylinositol (PI) phosphodiesterase"/>
    <property type="match status" value="1"/>
</dbReference>
<dbReference type="PROSITE" id="PS51704">
    <property type="entry name" value="GP_PDE"/>
    <property type="match status" value="1"/>
</dbReference>
<dbReference type="PANTHER" id="PTHR46211:SF1">
    <property type="entry name" value="GLYCEROPHOSPHODIESTER PHOSPHODIESTERASE, CYTOPLASMIC"/>
    <property type="match status" value="1"/>
</dbReference>
<keyword evidence="5" id="KW-1185">Reference proteome</keyword>
<dbReference type="EMBL" id="JABEVU030000001">
    <property type="protein sequence ID" value="MDB0580409.1"/>
    <property type="molecule type" value="Genomic_DNA"/>
</dbReference>
<dbReference type="CDD" id="cd08563">
    <property type="entry name" value="GDPD_TtGDE_like"/>
    <property type="match status" value="1"/>
</dbReference>
<comment type="caution">
    <text evidence="2">The sequence shown here is derived from an EMBL/GenBank/DDBJ whole genome shotgun (WGS) entry which is preliminary data.</text>
</comment>
<dbReference type="OrthoDB" id="384721at2"/>